<keyword evidence="2" id="KW-0472">Membrane</keyword>
<name>A0A914XLI2_9BILA</name>
<keyword evidence="1" id="KW-0175">Coiled coil</keyword>
<evidence type="ECO:0000313" key="3">
    <source>
        <dbReference type="Proteomes" id="UP000887566"/>
    </source>
</evidence>
<accession>A0A914XLI2</accession>
<dbReference type="Proteomes" id="UP000887566">
    <property type="component" value="Unplaced"/>
</dbReference>
<keyword evidence="2" id="KW-1133">Transmembrane helix</keyword>
<evidence type="ECO:0000256" key="1">
    <source>
        <dbReference type="SAM" id="Coils"/>
    </source>
</evidence>
<proteinExistence type="predicted"/>
<evidence type="ECO:0000313" key="4">
    <source>
        <dbReference type="WBParaSite" id="PSAMB.scaffold9016size5463.g32024.t1"/>
    </source>
</evidence>
<feature type="coiled-coil region" evidence="1">
    <location>
        <begin position="83"/>
        <end position="110"/>
    </location>
</feature>
<organism evidence="3 4">
    <name type="scientific">Plectus sambesii</name>
    <dbReference type="NCBI Taxonomy" id="2011161"/>
    <lineage>
        <taxon>Eukaryota</taxon>
        <taxon>Metazoa</taxon>
        <taxon>Ecdysozoa</taxon>
        <taxon>Nematoda</taxon>
        <taxon>Chromadorea</taxon>
        <taxon>Plectida</taxon>
        <taxon>Plectina</taxon>
        <taxon>Plectoidea</taxon>
        <taxon>Plectidae</taxon>
        <taxon>Plectus</taxon>
    </lineage>
</organism>
<dbReference type="AlphaFoldDB" id="A0A914XLI2"/>
<sequence length="145" mass="16343">MAFNEPTSTLIAPATVLIITGVLFAVLILILIGCIICIFCIKKKDEGKGRTDGVILSPYVRTTSANNYMQVPQPSQSVDAVTYTSLQRRMDNSFAQIKELEDRIDLETSEECQNFYNLQDGFDKARSRLDIIEYTMKCKALLCFQ</sequence>
<keyword evidence="3" id="KW-1185">Reference proteome</keyword>
<feature type="transmembrane region" description="Helical" evidence="2">
    <location>
        <begin position="12"/>
        <end position="41"/>
    </location>
</feature>
<protein>
    <submittedName>
        <fullName evidence="4">Uncharacterized protein</fullName>
    </submittedName>
</protein>
<dbReference type="WBParaSite" id="PSAMB.scaffold9016size5463.g32024.t1">
    <property type="protein sequence ID" value="PSAMB.scaffold9016size5463.g32024.t1"/>
    <property type="gene ID" value="PSAMB.scaffold9016size5463.g32024"/>
</dbReference>
<reference evidence="4" key="1">
    <citation type="submission" date="2022-11" db="UniProtKB">
        <authorList>
            <consortium name="WormBaseParasite"/>
        </authorList>
    </citation>
    <scope>IDENTIFICATION</scope>
</reference>
<keyword evidence="2" id="KW-0812">Transmembrane</keyword>
<evidence type="ECO:0000256" key="2">
    <source>
        <dbReference type="SAM" id="Phobius"/>
    </source>
</evidence>